<comment type="caution">
    <text evidence="11">The sequence shown here is derived from an EMBL/GenBank/DDBJ whole genome shotgun (WGS) entry which is preliminary data.</text>
</comment>
<evidence type="ECO:0000313" key="11">
    <source>
        <dbReference type="EMBL" id="MDQ0207607.1"/>
    </source>
</evidence>
<dbReference type="RefSeq" id="WP_306983039.1">
    <property type="nucleotide sequence ID" value="NZ_JAUSUA010000003.1"/>
</dbReference>
<dbReference type="InterPro" id="IPR000394">
    <property type="entry name" value="RNA_pol_sigma_54"/>
</dbReference>
<protein>
    <submittedName>
        <fullName evidence="11">RNA polymerase sigma-54 factor</fullName>
    </submittedName>
</protein>
<evidence type="ECO:0000256" key="6">
    <source>
        <dbReference type="ARBA" id="ARBA00023082"/>
    </source>
</evidence>
<name>A0ABT9YIC2_9BACI</name>
<keyword evidence="8" id="KW-0804">Transcription</keyword>
<evidence type="ECO:0000256" key="7">
    <source>
        <dbReference type="ARBA" id="ARBA00023125"/>
    </source>
</evidence>
<gene>
    <name evidence="11" type="ORF">J2S05_002408</name>
</gene>
<keyword evidence="4" id="KW-0548">Nucleotidyltransferase</keyword>
<evidence type="ECO:0000256" key="8">
    <source>
        <dbReference type="ARBA" id="ARBA00023163"/>
    </source>
</evidence>
<dbReference type="Proteomes" id="UP001225034">
    <property type="component" value="Unassembled WGS sequence"/>
</dbReference>
<dbReference type="PANTHER" id="PTHR32248">
    <property type="entry name" value="RNA POLYMERASE SIGMA-54 FACTOR"/>
    <property type="match status" value="1"/>
</dbReference>
<dbReference type="PANTHER" id="PTHR32248:SF4">
    <property type="entry name" value="RNA POLYMERASE SIGMA-54 FACTOR"/>
    <property type="match status" value="1"/>
</dbReference>
<evidence type="ECO:0000256" key="5">
    <source>
        <dbReference type="ARBA" id="ARBA00023015"/>
    </source>
</evidence>
<evidence type="ECO:0000256" key="2">
    <source>
        <dbReference type="ARBA" id="ARBA00022478"/>
    </source>
</evidence>
<keyword evidence="12" id="KW-1185">Reference proteome</keyword>
<dbReference type="InterPro" id="IPR038709">
    <property type="entry name" value="RpoN_core-bd_sf"/>
</dbReference>
<dbReference type="PROSITE" id="PS00717">
    <property type="entry name" value="SIGMA54_1"/>
    <property type="match status" value="1"/>
</dbReference>
<evidence type="ECO:0000313" key="12">
    <source>
        <dbReference type="Proteomes" id="UP001225034"/>
    </source>
</evidence>
<dbReference type="Pfam" id="PF04963">
    <property type="entry name" value="Sigma54_CBD"/>
    <property type="match status" value="1"/>
</dbReference>
<keyword evidence="6" id="KW-0731">Sigma factor</keyword>
<dbReference type="EMBL" id="JAUSUA010000003">
    <property type="protein sequence ID" value="MDQ0207607.1"/>
    <property type="molecule type" value="Genomic_DNA"/>
</dbReference>
<reference evidence="11 12" key="1">
    <citation type="submission" date="2023-07" db="EMBL/GenBank/DDBJ databases">
        <title>Genomic Encyclopedia of Type Strains, Phase IV (KMG-IV): sequencing the most valuable type-strain genomes for metagenomic binning, comparative biology and taxonomic classification.</title>
        <authorList>
            <person name="Goeker M."/>
        </authorList>
    </citation>
    <scope>NUCLEOTIDE SEQUENCE [LARGE SCALE GENOMIC DNA]</scope>
    <source>
        <strain evidence="11 12">DSM 19154</strain>
    </source>
</reference>
<dbReference type="PROSITE" id="PS50044">
    <property type="entry name" value="SIGMA54_3"/>
    <property type="match status" value="1"/>
</dbReference>
<accession>A0ABT9YIC2</accession>
<dbReference type="Pfam" id="PF04552">
    <property type="entry name" value="Sigma54_DBD"/>
    <property type="match status" value="1"/>
</dbReference>
<keyword evidence="5" id="KW-0805">Transcription regulation</keyword>
<keyword evidence="2" id="KW-0240">DNA-directed RNA polymerase</keyword>
<keyword evidence="7" id="KW-0238">DNA-binding</keyword>
<dbReference type="PRINTS" id="PR00045">
    <property type="entry name" value="SIGMA54FCT"/>
</dbReference>
<keyword evidence="3" id="KW-0808">Transferase</keyword>
<dbReference type="Gene3D" id="1.10.10.60">
    <property type="entry name" value="Homeodomain-like"/>
    <property type="match status" value="1"/>
</dbReference>
<organism evidence="11 12">
    <name type="scientific">Alkalicoccobacillus murimartini</name>
    <dbReference type="NCBI Taxonomy" id="171685"/>
    <lineage>
        <taxon>Bacteria</taxon>
        <taxon>Bacillati</taxon>
        <taxon>Bacillota</taxon>
        <taxon>Bacilli</taxon>
        <taxon>Bacillales</taxon>
        <taxon>Bacillaceae</taxon>
        <taxon>Alkalicoccobacillus</taxon>
    </lineage>
</organism>
<evidence type="ECO:0000256" key="3">
    <source>
        <dbReference type="ARBA" id="ARBA00022679"/>
    </source>
</evidence>
<proteinExistence type="inferred from homology"/>
<dbReference type="NCBIfam" id="TIGR02395">
    <property type="entry name" value="rpoN_sigma"/>
    <property type="match status" value="1"/>
</dbReference>
<evidence type="ECO:0000256" key="4">
    <source>
        <dbReference type="ARBA" id="ARBA00022695"/>
    </source>
</evidence>
<dbReference type="Pfam" id="PF00309">
    <property type="entry name" value="Sigma54_AID"/>
    <property type="match status" value="1"/>
</dbReference>
<evidence type="ECO:0000256" key="1">
    <source>
        <dbReference type="ARBA" id="ARBA00008798"/>
    </source>
</evidence>
<feature type="domain" description="RNA polymerase sigma factor 54 core-binding" evidence="10">
    <location>
        <begin position="77"/>
        <end position="261"/>
    </location>
</feature>
<comment type="similarity">
    <text evidence="1">Belongs to the sigma-54 factor family.</text>
</comment>
<dbReference type="PIRSF" id="PIRSF000774">
    <property type="entry name" value="RpoN"/>
    <property type="match status" value="1"/>
</dbReference>
<dbReference type="Gene3D" id="1.10.10.1330">
    <property type="entry name" value="RNA polymerase sigma-54 factor, core-binding domain"/>
    <property type="match status" value="1"/>
</dbReference>
<feature type="domain" description="RNA polymerase sigma factor 54 DNA-binding" evidence="9">
    <location>
        <begin position="274"/>
        <end position="433"/>
    </location>
</feature>
<sequence length="436" mass="49953">MEMGLFQQQTTSLVMTHELKQAIQLLSYSTIDVRDFIKEQALENPLIELSETYISNPLFHQTSKISSDAKHRALENHSANRSLRDVLIEQASYMENEEKDRSHLIYLIDSINEDGYLTIPMEEFCRERELSMNQGLTYLQMLQDMEPAGVGAQDSKECLLLQLRRATNRCELTEQMVANHMEWLASKNWKALATHYEVEASEIQRVHDLILRLDPYPGRMYSQELPHYVVPDVSITVNEEGELIVHVIDELLGGIKVNQVYKQQLLKSGGDHATYAKQKIQETEWLIQSLAQRQRTIKQAAEVIANHQYAFLVEKRGILNPLTLREVALVMGVHESTVSRATAYKYAQTPKGLLELKSLFSAGLATSGNDSSVSKQTLKTWLQEFVASEEKLRPLSDQELVQLYKNKGVDLSRRVIAKYRGELGIHSSMKRKRYEN</sequence>
<dbReference type="InterPro" id="IPR007634">
    <property type="entry name" value="RNA_pol_sigma_54_DNA-bd"/>
</dbReference>
<evidence type="ECO:0000259" key="10">
    <source>
        <dbReference type="Pfam" id="PF04963"/>
    </source>
</evidence>
<dbReference type="InterPro" id="IPR007046">
    <property type="entry name" value="RNA_pol_sigma_54_core-bd"/>
</dbReference>
<evidence type="ECO:0000259" key="9">
    <source>
        <dbReference type="Pfam" id="PF04552"/>
    </source>
</evidence>